<name>A0A836LM82_9TRYP</name>
<dbReference type="InterPro" id="IPR001925">
    <property type="entry name" value="Porin_Euk"/>
</dbReference>
<dbReference type="PANTHER" id="PTHR11743">
    <property type="entry name" value="VOLTAGE-DEPENDENT ANION-SELECTIVE CHANNEL"/>
    <property type="match status" value="1"/>
</dbReference>
<protein>
    <recommendedName>
        <fullName evidence="3">Voltage-dependent anion-selective channel</fullName>
    </recommendedName>
</protein>
<sequence length="277" mass="30166">MSSLYKDYNKSSKDLLTKGFNVGGEWRIEDNSKASKGTYAISTNCNSRGDVKVDIESLSASGAYYGMLSVTPKDYSAIKATIRAENIQNHRVEAIVSHKGKSPDAVSVEVSHQTVTPLAGGRLSINDKVTQKTVELALSMTAVDDLQVGCGTKFDLKSKTMDWSVACRLAGKNGLVLTAQTNQLRSFTADVFANAPLHPRFRPWVTAAVTVNPQFKTWDGSLALEWGCQLIQGNRAKVRIHKNLDWAVAYIASLHGGWTLSLSLDKSMKTGLTLTHS</sequence>
<evidence type="ECO:0000313" key="2">
    <source>
        <dbReference type="Proteomes" id="UP000674318"/>
    </source>
</evidence>
<accession>A0A836LM82</accession>
<keyword evidence="2" id="KW-1185">Reference proteome</keyword>
<proteinExistence type="predicted"/>
<dbReference type="GeneID" id="94293598"/>
<dbReference type="GO" id="GO:0008308">
    <property type="term" value="F:voltage-gated monoatomic anion channel activity"/>
    <property type="evidence" value="ECO:0007669"/>
    <property type="project" value="InterPro"/>
</dbReference>
<dbReference type="GO" id="GO:0005741">
    <property type="term" value="C:mitochondrial outer membrane"/>
    <property type="evidence" value="ECO:0007669"/>
    <property type="project" value="InterPro"/>
</dbReference>
<gene>
    <name evidence="1" type="ORF">JKF63_07585</name>
</gene>
<dbReference type="PANTHER" id="PTHR11743:SF70">
    <property type="entry name" value="GH26960P-RELATED"/>
    <property type="match status" value="1"/>
</dbReference>
<reference evidence="1 2" key="1">
    <citation type="submission" date="2021-02" db="EMBL/GenBank/DDBJ databases">
        <title>Porcisia hertigi Genome sequencing and assembly.</title>
        <authorList>
            <person name="Almutairi H."/>
            <person name="Gatherer D."/>
        </authorList>
    </citation>
    <scope>NUCLEOTIDE SEQUENCE [LARGE SCALE GENOMIC DNA]</scope>
    <source>
        <strain evidence="1 2">C119</strain>
    </source>
</reference>
<evidence type="ECO:0008006" key="3">
    <source>
        <dbReference type="Google" id="ProtNLM"/>
    </source>
</evidence>
<dbReference type="Proteomes" id="UP000674318">
    <property type="component" value="Chromosome 2"/>
</dbReference>
<dbReference type="EMBL" id="JAFJZO010000002">
    <property type="protein sequence ID" value="KAG5512120.1"/>
    <property type="molecule type" value="Genomic_DNA"/>
</dbReference>
<organism evidence="1 2">
    <name type="scientific">Porcisia hertigi</name>
    <dbReference type="NCBI Taxonomy" id="2761500"/>
    <lineage>
        <taxon>Eukaryota</taxon>
        <taxon>Discoba</taxon>
        <taxon>Euglenozoa</taxon>
        <taxon>Kinetoplastea</taxon>
        <taxon>Metakinetoplastina</taxon>
        <taxon>Trypanosomatida</taxon>
        <taxon>Trypanosomatidae</taxon>
        <taxon>Leishmaniinae</taxon>
        <taxon>Porcisia</taxon>
    </lineage>
</organism>
<dbReference type="AlphaFoldDB" id="A0A836LM82"/>
<evidence type="ECO:0000313" key="1">
    <source>
        <dbReference type="EMBL" id="KAG5512120.1"/>
    </source>
</evidence>
<comment type="caution">
    <text evidence="1">The sequence shown here is derived from an EMBL/GenBank/DDBJ whole genome shotgun (WGS) entry which is preliminary data.</text>
</comment>
<dbReference type="RefSeq" id="XP_067759953.1">
    <property type="nucleotide sequence ID" value="XM_067903521.1"/>
</dbReference>
<dbReference type="KEGG" id="phet:94293598"/>
<dbReference type="InterPro" id="IPR023614">
    <property type="entry name" value="Porin_dom_sf"/>
</dbReference>
<dbReference type="OrthoDB" id="270618at2759"/>
<dbReference type="Gene3D" id="2.40.160.10">
    <property type="entry name" value="Porin"/>
    <property type="match status" value="1"/>
</dbReference>